<evidence type="ECO:0000313" key="2">
    <source>
        <dbReference type="EMBL" id="PYZ97343.1"/>
    </source>
</evidence>
<dbReference type="InterPro" id="IPR013324">
    <property type="entry name" value="RNA_pol_sigma_r3/r4-like"/>
</dbReference>
<dbReference type="InterPro" id="IPR013325">
    <property type="entry name" value="RNA_pol_sigma_r2"/>
</dbReference>
<reference evidence="2 3" key="1">
    <citation type="submission" date="2017-10" db="EMBL/GenBank/DDBJ databases">
        <title>Bacillus sp. nov., a halophilic bacterium isolated from a Yangshapao Lake.</title>
        <authorList>
            <person name="Wang H."/>
        </authorList>
    </citation>
    <scope>NUCLEOTIDE SEQUENCE [LARGE SCALE GENOMIC DNA]</scope>
    <source>
        <strain evidence="2 3">YSP-3</strain>
    </source>
</reference>
<evidence type="ECO:0000313" key="3">
    <source>
        <dbReference type="Proteomes" id="UP000248066"/>
    </source>
</evidence>
<dbReference type="Proteomes" id="UP000248066">
    <property type="component" value="Unassembled WGS sequence"/>
</dbReference>
<sequence length="225" mass="24762">MNKKQVEWESSGTMSEEELGRLMRQAGVYGQMISQNKWDGEDLAQEAVLKAWSRYPAGKISLALVNRIAKNAWVDTVRQKKYDLPGALPETAAREEAGTAGELIEELTGRLTPKQTLIFLLAEAFAFKNKETARVTGLTETAVKALRLRGAGRLKCSQVQKHIALWPSELEEEAVPLFTEAVRTGDPHIMAPVIRKVFRTEPTLSLSARVHLLSPNPGGSLSNAA</sequence>
<dbReference type="OrthoDB" id="2381154at2"/>
<gene>
    <name evidence="2" type="ORF">CR205_01700</name>
</gene>
<dbReference type="GO" id="GO:0016987">
    <property type="term" value="F:sigma factor activity"/>
    <property type="evidence" value="ECO:0007669"/>
    <property type="project" value="InterPro"/>
</dbReference>
<evidence type="ECO:0000259" key="1">
    <source>
        <dbReference type="Pfam" id="PF08281"/>
    </source>
</evidence>
<comment type="caution">
    <text evidence="2">The sequence shown here is derived from an EMBL/GenBank/DDBJ whole genome shotgun (WGS) entry which is preliminary data.</text>
</comment>
<feature type="domain" description="RNA polymerase sigma factor 70 region 4 type 2" evidence="1">
    <location>
        <begin position="103"/>
        <end position="150"/>
    </location>
</feature>
<dbReference type="Gene3D" id="1.10.1740.10">
    <property type="match status" value="1"/>
</dbReference>
<dbReference type="AlphaFoldDB" id="A0A2W0H648"/>
<name>A0A2W0H648_9BACI</name>
<dbReference type="InterPro" id="IPR013249">
    <property type="entry name" value="RNA_pol_sigma70_r4_t2"/>
</dbReference>
<dbReference type="InterPro" id="IPR036388">
    <property type="entry name" value="WH-like_DNA-bd_sf"/>
</dbReference>
<dbReference type="EMBL" id="PDOF01000001">
    <property type="protein sequence ID" value="PYZ97343.1"/>
    <property type="molecule type" value="Genomic_DNA"/>
</dbReference>
<keyword evidence="3" id="KW-1185">Reference proteome</keyword>
<proteinExistence type="predicted"/>
<dbReference type="SUPFAM" id="SSF88946">
    <property type="entry name" value="Sigma2 domain of RNA polymerase sigma factors"/>
    <property type="match status" value="1"/>
</dbReference>
<dbReference type="RefSeq" id="WP_110516327.1">
    <property type="nucleotide sequence ID" value="NZ_PDOF01000001.1"/>
</dbReference>
<accession>A0A2W0H648</accession>
<dbReference type="Pfam" id="PF08281">
    <property type="entry name" value="Sigma70_r4_2"/>
    <property type="match status" value="1"/>
</dbReference>
<dbReference type="Gene3D" id="1.10.10.10">
    <property type="entry name" value="Winged helix-like DNA-binding domain superfamily/Winged helix DNA-binding domain"/>
    <property type="match status" value="1"/>
</dbReference>
<dbReference type="GO" id="GO:0003677">
    <property type="term" value="F:DNA binding"/>
    <property type="evidence" value="ECO:0007669"/>
    <property type="project" value="InterPro"/>
</dbReference>
<organism evidence="2 3">
    <name type="scientific">Alteribacter lacisalsi</name>
    <dbReference type="NCBI Taxonomy" id="2045244"/>
    <lineage>
        <taxon>Bacteria</taxon>
        <taxon>Bacillati</taxon>
        <taxon>Bacillota</taxon>
        <taxon>Bacilli</taxon>
        <taxon>Bacillales</taxon>
        <taxon>Bacillaceae</taxon>
        <taxon>Alteribacter</taxon>
    </lineage>
</organism>
<protein>
    <recommendedName>
        <fullName evidence="1">RNA polymerase sigma factor 70 region 4 type 2 domain-containing protein</fullName>
    </recommendedName>
</protein>
<dbReference type="SUPFAM" id="SSF88659">
    <property type="entry name" value="Sigma3 and sigma4 domains of RNA polymerase sigma factors"/>
    <property type="match status" value="1"/>
</dbReference>
<dbReference type="GO" id="GO:0006352">
    <property type="term" value="P:DNA-templated transcription initiation"/>
    <property type="evidence" value="ECO:0007669"/>
    <property type="project" value="InterPro"/>
</dbReference>